<dbReference type="Gene3D" id="4.10.75.10">
    <property type="entry name" value="Elafin-like"/>
    <property type="match status" value="5"/>
</dbReference>
<dbReference type="PANTHER" id="PTHR19441:SF27">
    <property type="entry name" value="WHEY ACIDIC PROTEIN"/>
    <property type="match status" value="1"/>
</dbReference>
<evidence type="ECO:0000313" key="5">
    <source>
        <dbReference type="Proteomes" id="UP000030764"/>
    </source>
</evidence>
<organism evidence="3 5">
    <name type="scientific">Trichuris suis</name>
    <name type="common">pig whipworm</name>
    <dbReference type="NCBI Taxonomy" id="68888"/>
    <lineage>
        <taxon>Eukaryota</taxon>
        <taxon>Metazoa</taxon>
        <taxon>Ecdysozoa</taxon>
        <taxon>Nematoda</taxon>
        <taxon>Enoplea</taxon>
        <taxon>Dorylaimia</taxon>
        <taxon>Trichinellida</taxon>
        <taxon>Trichuridae</taxon>
        <taxon>Trichuris</taxon>
    </lineage>
</organism>
<dbReference type="GO" id="GO:0045087">
    <property type="term" value="P:innate immune response"/>
    <property type="evidence" value="ECO:0007669"/>
    <property type="project" value="TreeGrafter"/>
</dbReference>
<name>A0A085M9V6_9BILA</name>
<evidence type="ECO:0000313" key="3">
    <source>
        <dbReference type="EMBL" id="KFD54002.1"/>
    </source>
</evidence>
<dbReference type="SMART" id="SM00217">
    <property type="entry name" value="WAP"/>
    <property type="match status" value="3"/>
</dbReference>
<dbReference type="EMBL" id="KL363211">
    <property type="protein sequence ID" value="KFD54002.1"/>
    <property type="molecule type" value="Genomic_DNA"/>
</dbReference>
<dbReference type="Proteomes" id="UP000030764">
    <property type="component" value="Unassembled WGS sequence"/>
</dbReference>
<accession>A0A085M9V6</accession>
<gene>
    <name evidence="3" type="ORF">M513_05021</name>
    <name evidence="4" type="ORF">M514_05021</name>
</gene>
<evidence type="ECO:0000313" key="4">
    <source>
        <dbReference type="EMBL" id="KFD67323.1"/>
    </source>
</evidence>
<dbReference type="Pfam" id="PF00095">
    <property type="entry name" value="WAP"/>
    <property type="match status" value="5"/>
</dbReference>
<dbReference type="PROSITE" id="PS51390">
    <property type="entry name" value="WAP"/>
    <property type="match status" value="1"/>
</dbReference>
<dbReference type="Proteomes" id="UP000030758">
    <property type="component" value="Unassembled WGS sequence"/>
</dbReference>
<dbReference type="EMBL" id="KL367516">
    <property type="protein sequence ID" value="KFD67323.1"/>
    <property type="molecule type" value="Genomic_DNA"/>
</dbReference>
<dbReference type="SUPFAM" id="SSF57256">
    <property type="entry name" value="Elafin-like"/>
    <property type="match status" value="5"/>
</dbReference>
<dbReference type="InterPro" id="IPR008197">
    <property type="entry name" value="WAP_dom"/>
</dbReference>
<dbReference type="PANTHER" id="PTHR19441">
    <property type="entry name" value="WHEY ACDIC PROTEIN WAP"/>
    <property type="match status" value="1"/>
</dbReference>
<feature type="signal peptide" evidence="1">
    <location>
        <begin position="1"/>
        <end position="18"/>
    </location>
</feature>
<proteinExistence type="predicted"/>
<keyword evidence="1" id="KW-0732">Signal</keyword>
<evidence type="ECO:0000259" key="2">
    <source>
        <dbReference type="PROSITE" id="PS51390"/>
    </source>
</evidence>
<feature type="chain" id="PRO_5010405259" description="WAP domain-containing protein" evidence="1">
    <location>
        <begin position="19"/>
        <end position="291"/>
    </location>
</feature>
<dbReference type="GO" id="GO:0004867">
    <property type="term" value="F:serine-type endopeptidase inhibitor activity"/>
    <property type="evidence" value="ECO:0007669"/>
    <property type="project" value="TreeGrafter"/>
</dbReference>
<dbReference type="InterPro" id="IPR036645">
    <property type="entry name" value="Elafin-like_sf"/>
</dbReference>
<dbReference type="GO" id="GO:0005615">
    <property type="term" value="C:extracellular space"/>
    <property type="evidence" value="ECO:0007669"/>
    <property type="project" value="TreeGrafter"/>
</dbReference>
<keyword evidence="5" id="KW-1185">Reference proteome</keyword>
<feature type="domain" description="WAP" evidence="2">
    <location>
        <begin position="194"/>
        <end position="241"/>
    </location>
</feature>
<dbReference type="AlphaFoldDB" id="A0A085M9V6"/>
<evidence type="ECO:0000256" key="1">
    <source>
        <dbReference type="SAM" id="SignalP"/>
    </source>
</evidence>
<reference evidence="3 5" key="1">
    <citation type="journal article" date="2014" name="Nat. Genet.">
        <title>Genome and transcriptome of the porcine whipworm Trichuris suis.</title>
        <authorList>
            <person name="Jex A.R."/>
            <person name="Nejsum P."/>
            <person name="Schwarz E.M."/>
            <person name="Hu L."/>
            <person name="Young N.D."/>
            <person name="Hall R.S."/>
            <person name="Korhonen P.K."/>
            <person name="Liao S."/>
            <person name="Thamsborg S."/>
            <person name="Xia J."/>
            <person name="Xu P."/>
            <person name="Wang S."/>
            <person name="Scheerlinck J.P."/>
            <person name="Hofmann A."/>
            <person name="Sternberg P.W."/>
            <person name="Wang J."/>
            <person name="Gasser R.B."/>
        </authorList>
    </citation>
    <scope>NUCLEOTIDE SEQUENCE [LARGE SCALE GENOMIC DNA]</scope>
    <source>
        <strain evidence="4">DCEP-RM93F</strain>
        <strain evidence="3">DCEP-RM93M</strain>
    </source>
</reference>
<protein>
    <recommendedName>
        <fullName evidence="2">WAP domain-containing protein</fullName>
    </recommendedName>
</protein>
<dbReference type="GO" id="GO:0019731">
    <property type="term" value="P:antibacterial humoral response"/>
    <property type="evidence" value="ECO:0007669"/>
    <property type="project" value="TreeGrafter"/>
</dbReference>
<sequence length="291" mass="32395">MMCKQLVLLVLFISYGRSTLVIIFRSSEFALQHRLFNFAIQHCFIGAAMNYGYCPDDQNYGTVKWIRCNTDQVCKKEERCCQVGDTVQCVKSVSYLANLWSVKRGKCPKLNAVVKMQGTACRADQDCKEKELCCGSKCVVPLAIQPTANSGYCPPHPLVDVVNATCKHDHECGSFKKCCQVQNGSQCIHASFEKGKHSGYCPEVKDDLKLKDAKLCNGDSDCFGKLKCCPTSTALRCQAPEDRKPPPKQGRCKEPPEKKYLEMQPGCVDDYDCVGKQKCCFKEGTDACVDV</sequence>
<dbReference type="InterPro" id="IPR050514">
    <property type="entry name" value="WAP_four-disulfide_core"/>
</dbReference>